<dbReference type="PIRSF" id="PIRSF036852">
    <property type="entry name" value="Ribonuclease_H1_euk"/>
    <property type="match status" value="1"/>
</dbReference>
<keyword evidence="6" id="KW-0540">Nuclease</keyword>
<dbReference type="InterPro" id="IPR009027">
    <property type="entry name" value="Ribosomal_bL9/RNase_H1_N"/>
</dbReference>
<name>A0ABT5TRQ3_9GAMM</name>
<dbReference type="Gene3D" id="3.30.420.10">
    <property type="entry name" value="Ribonuclease H-like superfamily/Ribonuclease H"/>
    <property type="match status" value="1"/>
</dbReference>
<dbReference type="InterPro" id="IPR050092">
    <property type="entry name" value="RNase_H"/>
</dbReference>
<feature type="region of interest" description="Disordered" evidence="11">
    <location>
        <begin position="52"/>
        <end position="81"/>
    </location>
</feature>
<accession>A0ABT5TRQ3</accession>
<comment type="catalytic activity">
    <reaction evidence="1">
        <text>Endonucleolytic cleavage to 5'-phosphomonoester.</text>
        <dbReference type="EC" id="3.1.26.4"/>
    </reaction>
</comment>
<keyword evidence="7" id="KW-0479">Metal-binding</keyword>
<dbReference type="SUPFAM" id="SSF53098">
    <property type="entry name" value="Ribonuclease H-like"/>
    <property type="match status" value="1"/>
</dbReference>
<evidence type="ECO:0000256" key="8">
    <source>
        <dbReference type="ARBA" id="ARBA00022759"/>
    </source>
</evidence>
<evidence type="ECO:0000256" key="4">
    <source>
        <dbReference type="ARBA" id="ARBA00011245"/>
    </source>
</evidence>
<feature type="domain" description="RNase H type-1" evidence="12">
    <location>
        <begin position="91"/>
        <end position="239"/>
    </location>
</feature>
<keyword evidence="14" id="KW-1185">Reference proteome</keyword>
<dbReference type="CDD" id="cd09278">
    <property type="entry name" value="RNase_HI_prokaryote_like"/>
    <property type="match status" value="1"/>
</dbReference>
<evidence type="ECO:0000256" key="7">
    <source>
        <dbReference type="ARBA" id="ARBA00022723"/>
    </source>
</evidence>
<dbReference type="Proteomes" id="UP001213691">
    <property type="component" value="Unassembled WGS sequence"/>
</dbReference>
<dbReference type="PANTHER" id="PTHR10642:SF26">
    <property type="entry name" value="RIBONUCLEASE H1"/>
    <property type="match status" value="1"/>
</dbReference>
<evidence type="ECO:0000256" key="11">
    <source>
        <dbReference type="SAM" id="MobiDB-lite"/>
    </source>
</evidence>
<comment type="cofactor">
    <cofactor evidence="2">
        <name>Mg(2+)</name>
        <dbReference type="ChEBI" id="CHEBI:18420"/>
    </cofactor>
</comment>
<dbReference type="InterPro" id="IPR011320">
    <property type="entry name" value="RNase_H1_N"/>
</dbReference>
<protein>
    <recommendedName>
        <fullName evidence="5">ribonuclease H</fullName>
        <ecNumber evidence="5">3.1.26.4</ecNumber>
    </recommendedName>
</protein>
<dbReference type="InterPro" id="IPR002156">
    <property type="entry name" value="RNaseH_domain"/>
</dbReference>
<dbReference type="InterPro" id="IPR037056">
    <property type="entry name" value="RNase_H1_N_sf"/>
</dbReference>
<evidence type="ECO:0000256" key="2">
    <source>
        <dbReference type="ARBA" id="ARBA00001946"/>
    </source>
</evidence>
<sequence length="263" mass="28633">MAKKYYVVWAGRETGIFTSWDVTKRSVDKFPQAKYKSFATEAEAKAAFAKSPNSSIGQSSAKPSTTKMASTKTKASTSSTATQASNQTVLSQFDVVIYTDGGCEPNPGKAGSGIAVYRQAKLAELWYGLFNPNGTNNTAELNALHQALLMAKAALDAGHSVQIMSDSQYSIKCISEWAYGWKSKGWTRKSGEIANLDIIKQAHELYDAIKDKLTIQHVAAHIGIEGNELADRMSIYAIDQQHTPFSQFKPPLDIGKILALRTG</sequence>
<evidence type="ECO:0000313" key="14">
    <source>
        <dbReference type="Proteomes" id="UP001213691"/>
    </source>
</evidence>
<evidence type="ECO:0000313" key="13">
    <source>
        <dbReference type="EMBL" id="MDD8061281.1"/>
    </source>
</evidence>
<dbReference type="Pfam" id="PF01693">
    <property type="entry name" value="Cauli_VI"/>
    <property type="match status" value="1"/>
</dbReference>
<evidence type="ECO:0000256" key="1">
    <source>
        <dbReference type="ARBA" id="ARBA00000077"/>
    </source>
</evidence>
<dbReference type="InterPro" id="IPR022892">
    <property type="entry name" value="RNaseHI"/>
</dbReference>
<dbReference type="InterPro" id="IPR017067">
    <property type="entry name" value="RNase_H1_euk"/>
</dbReference>
<evidence type="ECO:0000256" key="6">
    <source>
        <dbReference type="ARBA" id="ARBA00022722"/>
    </source>
</evidence>
<dbReference type="PROSITE" id="PS50879">
    <property type="entry name" value="RNASE_H_1"/>
    <property type="match status" value="1"/>
</dbReference>
<evidence type="ECO:0000256" key="9">
    <source>
        <dbReference type="ARBA" id="ARBA00022801"/>
    </source>
</evidence>
<dbReference type="InterPro" id="IPR036397">
    <property type="entry name" value="RNaseH_sf"/>
</dbReference>
<keyword evidence="10" id="KW-0460">Magnesium</keyword>
<proteinExistence type="inferred from homology"/>
<gene>
    <name evidence="13" type="ORF">PQR79_19625</name>
</gene>
<keyword evidence="8" id="KW-0255">Endonuclease</keyword>
<dbReference type="EC" id="3.1.26.4" evidence="5"/>
<dbReference type="RefSeq" id="WP_238107664.1">
    <property type="nucleotide sequence ID" value="NZ_JAQQPZ010000015.1"/>
</dbReference>
<organism evidence="13 14">
    <name type="scientific">Shewanella metallivivens</name>
    <dbReference type="NCBI Taxonomy" id="2872342"/>
    <lineage>
        <taxon>Bacteria</taxon>
        <taxon>Pseudomonadati</taxon>
        <taxon>Pseudomonadota</taxon>
        <taxon>Gammaproteobacteria</taxon>
        <taxon>Alteromonadales</taxon>
        <taxon>Shewanellaceae</taxon>
        <taxon>Shewanella</taxon>
    </lineage>
</organism>
<comment type="caution">
    <text evidence="13">The sequence shown here is derived from an EMBL/GenBank/DDBJ whole genome shotgun (WGS) entry which is preliminary data.</text>
</comment>
<evidence type="ECO:0000256" key="5">
    <source>
        <dbReference type="ARBA" id="ARBA00012180"/>
    </source>
</evidence>
<dbReference type="Gene3D" id="3.40.970.10">
    <property type="entry name" value="Ribonuclease H1, N-terminal domain"/>
    <property type="match status" value="1"/>
</dbReference>
<dbReference type="InterPro" id="IPR012337">
    <property type="entry name" value="RNaseH-like_sf"/>
</dbReference>
<comment type="similarity">
    <text evidence="3">Belongs to the RNase H family.</text>
</comment>
<comment type="subunit">
    <text evidence="4">Monomer.</text>
</comment>
<dbReference type="EMBL" id="JAQQPZ010000015">
    <property type="protein sequence ID" value="MDD8061281.1"/>
    <property type="molecule type" value="Genomic_DNA"/>
</dbReference>
<evidence type="ECO:0000256" key="10">
    <source>
        <dbReference type="ARBA" id="ARBA00022842"/>
    </source>
</evidence>
<keyword evidence="9" id="KW-0378">Hydrolase</keyword>
<evidence type="ECO:0000256" key="3">
    <source>
        <dbReference type="ARBA" id="ARBA00005300"/>
    </source>
</evidence>
<dbReference type="Pfam" id="PF00075">
    <property type="entry name" value="RNase_H"/>
    <property type="match status" value="1"/>
</dbReference>
<feature type="compositionally biased region" description="Low complexity" evidence="11">
    <location>
        <begin position="59"/>
        <end position="81"/>
    </location>
</feature>
<reference evidence="13 14" key="1">
    <citation type="submission" date="2023-02" db="EMBL/GenBank/DDBJ databases">
        <title>Genome sequence of Shewanella metallivivens ER-Te-42B-Light, sp. nov., enriched from sulfide tube worms (Riftia pachyptila) isolated from Explorer Ridge in the Pacific Ocean.</title>
        <authorList>
            <person name="Maltman C."/>
            <person name="Kuzyk S.B."/>
            <person name="Kyndt J.A."/>
            <person name="Yurkov V."/>
        </authorList>
    </citation>
    <scope>NUCLEOTIDE SEQUENCE [LARGE SCALE GENOMIC DNA]</scope>
    <source>
        <strain evidence="13 14">ER-Te-42B-Light</strain>
    </source>
</reference>
<dbReference type="SUPFAM" id="SSF55658">
    <property type="entry name" value="L9 N-domain-like"/>
    <property type="match status" value="1"/>
</dbReference>
<dbReference type="PANTHER" id="PTHR10642">
    <property type="entry name" value="RIBONUCLEASE H1"/>
    <property type="match status" value="1"/>
</dbReference>
<evidence type="ECO:0000259" key="12">
    <source>
        <dbReference type="PROSITE" id="PS50879"/>
    </source>
</evidence>